<dbReference type="SUPFAM" id="SSF90123">
    <property type="entry name" value="ABC transporter transmembrane region"/>
    <property type="match status" value="1"/>
</dbReference>
<dbReference type="InterPro" id="IPR017871">
    <property type="entry name" value="ABC_transporter-like_CS"/>
</dbReference>
<dbReference type="SUPFAM" id="SSF52540">
    <property type="entry name" value="P-loop containing nucleoside triphosphate hydrolases"/>
    <property type="match status" value="1"/>
</dbReference>
<feature type="transmembrane region" description="Helical" evidence="8">
    <location>
        <begin position="218"/>
        <end position="243"/>
    </location>
</feature>
<evidence type="ECO:0000259" key="9">
    <source>
        <dbReference type="PROSITE" id="PS50893"/>
    </source>
</evidence>
<dbReference type="InterPro" id="IPR039421">
    <property type="entry name" value="Type_1_exporter"/>
</dbReference>
<keyword evidence="5 8" id="KW-1133">Transmembrane helix</keyword>
<name>A0ABR4DMN2_9PEZI</name>
<evidence type="ECO:0008006" key="13">
    <source>
        <dbReference type="Google" id="ProtNLM"/>
    </source>
</evidence>
<dbReference type="Proteomes" id="UP001600064">
    <property type="component" value="Unassembled WGS sequence"/>
</dbReference>
<dbReference type="SMART" id="SM00382">
    <property type="entry name" value="AAA"/>
    <property type="match status" value="1"/>
</dbReference>
<dbReference type="Pfam" id="PF00664">
    <property type="entry name" value="ABC_membrane"/>
    <property type="match status" value="1"/>
</dbReference>
<evidence type="ECO:0000256" key="3">
    <source>
        <dbReference type="ARBA" id="ARBA00022741"/>
    </source>
</evidence>
<dbReference type="InterPro" id="IPR003593">
    <property type="entry name" value="AAA+_ATPase"/>
</dbReference>
<keyword evidence="3" id="KW-0547">Nucleotide-binding</keyword>
<feature type="region of interest" description="Disordered" evidence="7">
    <location>
        <begin position="59"/>
        <end position="94"/>
    </location>
</feature>
<organism evidence="11 12">
    <name type="scientific">Remersonia thermophila</name>
    <dbReference type="NCBI Taxonomy" id="72144"/>
    <lineage>
        <taxon>Eukaryota</taxon>
        <taxon>Fungi</taxon>
        <taxon>Dikarya</taxon>
        <taxon>Ascomycota</taxon>
        <taxon>Pezizomycotina</taxon>
        <taxon>Sordariomycetes</taxon>
        <taxon>Sordariomycetidae</taxon>
        <taxon>Sordariales</taxon>
        <taxon>Sordariales incertae sedis</taxon>
        <taxon>Remersonia</taxon>
    </lineage>
</organism>
<dbReference type="PROSITE" id="PS00211">
    <property type="entry name" value="ABC_TRANSPORTER_1"/>
    <property type="match status" value="1"/>
</dbReference>
<dbReference type="EMBL" id="JAZGUE010000001">
    <property type="protein sequence ID" value="KAL2271552.1"/>
    <property type="molecule type" value="Genomic_DNA"/>
</dbReference>
<feature type="region of interest" description="Disordered" evidence="7">
    <location>
        <begin position="251"/>
        <end position="309"/>
    </location>
</feature>
<reference evidence="11 12" key="1">
    <citation type="journal article" date="2024" name="Commun. Biol.">
        <title>Comparative genomic analysis of thermophilic fungi reveals convergent evolutionary adaptations and gene losses.</title>
        <authorList>
            <person name="Steindorff A.S."/>
            <person name="Aguilar-Pontes M.V."/>
            <person name="Robinson A.J."/>
            <person name="Andreopoulos B."/>
            <person name="LaButti K."/>
            <person name="Kuo A."/>
            <person name="Mondo S."/>
            <person name="Riley R."/>
            <person name="Otillar R."/>
            <person name="Haridas S."/>
            <person name="Lipzen A."/>
            <person name="Grimwood J."/>
            <person name="Schmutz J."/>
            <person name="Clum A."/>
            <person name="Reid I.D."/>
            <person name="Moisan M.C."/>
            <person name="Butler G."/>
            <person name="Nguyen T.T.M."/>
            <person name="Dewar K."/>
            <person name="Conant G."/>
            <person name="Drula E."/>
            <person name="Henrissat B."/>
            <person name="Hansel C."/>
            <person name="Singer S."/>
            <person name="Hutchinson M.I."/>
            <person name="de Vries R.P."/>
            <person name="Natvig D.O."/>
            <person name="Powell A.J."/>
            <person name="Tsang A."/>
            <person name="Grigoriev I.V."/>
        </authorList>
    </citation>
    <scope>NUCLEOTIDE SEQUENCE [LARGE SCALE GENOMIC DNA]</scope>
    <source>
        <strain evidence="11 12">ATCC 22073</strain>
    </source>
</reference>
<evidence type="ECO:0000313" key="12">
    <source>
        <dbReference type="Proteomes" id="UP001600064"/>
    </source>
</evidence>
<feature type="domain" description="ABC transporter" evidence="9">
    <location>
        <begin position="674"/>
        <end position="910"/>
    </location>
</feature>
<evidence type="ECO:0000259" key="10">
    <source>
        <dbReference type="PROSITE" id="PS50929"/>
    </source>
</evidence>
<dbReference type="InterPro" id="IPR003439">
    <property type="entry name" value="ABC_transporter-like_ATP-bd"/>
</dbReference>
<evidence type="ECO:0000256" key="1">
    <source>
        <dbReference type="ARBA" id="ARBA00004141"/>
    </source>
</evidence>
<dbReference type="Pfam" id="PF00005">
    <property type="entry name" value="ABC_tran"/>
    <property type="match status" value="1"/>
</dbReference>
<feature type="transmembrane region" description="Helical" evidence="8">
    <location>
        <begin position="587"/>
        <end position="604"/>
    </location>
</feature>
<dbReference type="GeneID" id="98129264"/>
<gene>
    <name evidence="11" type="ORF">VTJ83DRAFT_923</name>
</gene>
<feature type="compositionally biased region" description="Low complexity" evidence="7">
    <location>
        <begin position="933"/>
        <end position="982"/>
    </location>
</feature>
<dbReference type="PANTHER" id="PTHR24221:SF651">
    <property type="entry name" value="HEAVY METAL TOLERANCE PROTEIN"/>
    <property type="match status" value="1"/>
</dbReference>
<feature type="transmembrane region" description="Helical" evidence="8">
    <location>
        <begin position="146"/>
        <end position="164"/>
    </location>
</feature>
<dbReference type="Gene3D" id="1.20.1560.10">
    <property type="entry name" value="ABC transporter type 1, transmembrane domain"/>
    <property type="match status" value="1"/>
</dbReference>
<feature type="domain" description="ABC transmembrane type-1" evidence="10">
    <location>
        <begin position="356"/>
        <end position="640"/>
    </location>
</feature>
<keyword evidence="2 8" id="KW-0812">Transmembrane</keyword>
<dbReference type="InterPro" id="IPR011527">
    <property type="entry name" value="ABC1_TM_dom"/>
</dbReference>
<protein>
    <recommendedName>
        <fullName evidence="13">Heavy metal tolerance protein</fullName>
    </recommendedName>
</protein>
<dbReference type="InterPro" id="IPR027417">
    <property type="entry name" value="P-loop_NTPase"/>
</dbReference>
<accession>A0ABR4DMN2</accession>
<dbReference type="InterPro" id="IPR036640">
    <property type="entry name" value="ABC1_TM_sf"/>
</dbReference>
<keyword evidence="4" id="KW-0067">ATP-binding</keyword>
<dbReference type="PROSITE" id="PS50893">
    <property type="entry name" value="ABC_TRANSPORTER_2"/>
    <property type="match status" value="1"/>
</dbReference>
<proteinExistence type="predicted"/>
<feature type="compositionally biased region" description="Basic and acidic residues" evidence="7">
    <location>
        <begin position="985"/>
        <end position="1003"/>
    </location>
</feature>
<feature type="transmembrane region" description="Helical" evidence="8">
    <location>
        <begin position="176"/>
        <end position="198"/>
    </location>
</feature>
<dbReference type="CDD" id="cd18583">
    <property type="entry name" value="ABC_6TM_HMT1"/>
    <property type="match status" value="1"/>
</dbReference>
<evidence type="ECO:0000256" key="4">
    <source>
        <dbReference type="ARBA" id="ARBA00022840"/>
    </source>
</evidence>
<evidence type="ECO:0000256" key="2">
    <source>
        <dbReference type="ARBA" id="ARBA00022692"/>
    </source>
</evidence>
<feature type="transmembrane region" description="Helical" evidence="8">
    <location>
        <begin position="353"/>
        <end position="372"/>
    </location>
</feature>
<keyword evidence="12" id="KW-1185">Reference proteome</keyword>
<feature type="compositionally biased region" description="Polar residues" evidence="7">
    <location>
        <begin position="251"/>
        <end position="260"/>
    </location>
</feature>
<dbReference type="RefSeq" id="XP_070870276.1">
    <property type="nucleotide sequence ID" value="XM_071014620.1"/>
</dbReference>
<evidence type="ECO:0000256" key="6">
    <source>
        <dbReference type="ARBA" id="ARBA00023136"/>
    </source>
</evidence>
<dbReference type="PANTHER" id="PTHR24221">
    <property type="entry name" value="ATP-BINDING CASSETTE SUB-FAMILY B"/>
    <property type="match status" value="1"/>
</dbReference>
<evidence type="ECO:0000256" key="8">
    <source>
        <dbReference type="SAM" id="Phobius"/>
    </source>
</evidence>
<evidence type="ECO:0000256" key="5">
    <source>
        <dbReference type="ARBA" id="ARBA00022989"/>
    </source>
</evidence>
<keyword evidence="6 8" id="KW-0472">Membrane</keyword>
<comment type="subcellular location">
    <subcellularLocation>
        <location evidence="1">Membrane</location>
        <topology evidence="1">Multi-pass membrane protein</topology>
    </subcellularLocation>
</comment>
<sequence length="1025" mass="113291">MYSFIETSGPEPGPTAAQSVLRLSQLLYPVVLIVTFVVSSAIHTVVTAKSEEELIVPAVRGPDGKPLPATKRKKRKQEEEEEQPQGPKEAEDGDRKASLAWSVFLYMTAGIILSFVANGVAVAVHAMQSSREAGLDDAWWCGEERIVYLVGSAFLYLYIFITLIEWRKSPTIVHQVFWILGLAGELIILLAFGLTVSRSDYLSSTLKPRGPESSGLDLWSAIDLGIAAVRVCLLVFLIALYAATAGKKCQHVSQSPGGETQRSEADESAPLLANNGGSYGNRDSGRDRRNMNYGGTDGNGRRDSQGAGCPRTDAEAAFYRPDKLPHRSWFEYCRGYSVFFPYLWPSKSPRLQLVVLVCFVLVVLQRVVNILVPAQIGVVTDTFEQGGFQRVWLELALLMFYKVLQGPSGVLGSIRSMLWIPVSQHTYRALTTAAFQHVHSLSLDFHLAKRTGEVLSALNKGASINQFLEQITFQVVPMMVDLLVAIIYFYVRFGALYALFVSVITFYYLYLTIRMAATRADQRRDMVNADREEEAVKNDSIMSYETVKYFNAEKREFARYGEAMRKFQEAEARVTYGINYMNMCQSVVFMCGLLVALLTCGYQVSKGQRSVGDFVLLITYLNQLQGPLNFFGTFYRTVQQAMISGERLLELFKIQPTVVDRPGVKPLLKCNGHIRWTNVGFSYDNRRTALKDLSFECKPGTTTAFVGESGGGKSTVFRLMFRYYNCSEGRTEIDGHDMKDLTIDSVRRFIGVVPQDTILFNETLMYNLKYANPNATDEEVYAACRAAAIHDRIMSFPDGYLTKVGERGLRLSGGEKQRVAIARTILKNPKIIMLDEATSALDGETEQEIQSQLITGKFGEGRTLLIIAHRLSTITHADQIIVLHEGTVAERGTHEELLALKGRYAAMWEKHCRAERAVERARDATRKAKKLLGQANGRSSSGSSGANGNTANGGDSSHESGSNSTASSDSSDSSDSESASSERTLLQHEADEPGLGDEQRRSDGGSGAAEADESRPLLSGVSRAP</sequence>
<feature type="transmembrane region" description="Helical" evidence="8">
    <location>
        <begin position="497"/>
        <end position="517"/>
    </location>
</feature>
<evidence type="ECO:0000313" key="11">
    <source>
        <dbReference type="EMBL" id="KAL2271552.1"/>
    </source>
</evidence>
<feature type="transmembrane region" description="Helical" evidence="8">
    <location>
        <begin position="26"/>
        <end position="46"/>
    </location>
</feature>
<feature type="transmembrane region" description="Helical" evidence="8">
    <location>
        <begin position="103"/>
        <end position="126"/>
    </location>
</feature>
<dbReference type="Gene3D" id="3.40.50.300">
    <property type="entry name" value="P-loop containing nucleotide triphosphate hydrolases"/>
    <property type="match status" value="1"/>
</dbReference>
<dbReference type="PROSITE" id="PS50929">
    <property type="entry name" value="ABC_TM1F"/>
    <property type="match status" value="1"/>
</dbReference>
<comment type="caution">
    <text evidence="11">The sequence shown here is derived from an EMBL/GenBank/DDBJ whole genome shotgun (WGS) entry which is preliminary data.</text>
</comment>
<evidence type="ECO:0000256" key="7">
    <source>
        <dbReference type="SAM" id="MobiDB-lite"/>
    </source>
</evidence>
<feature type="region of interest" description="Disordered" evidence="7">
    <location>
        <begin position="920"/>
        <end position="1025"/>
    </location>
</feature>